<evidence type="ECO:0000313" key="10">
    <source>
        <dbReference type="Proteomes" id="UP001329430"/>
    </source>
</evidence>
<dbReference type="GO" id="GO:0016757">
    <property type="term" value="F:glycosyltransferase activity"/>
    <property type="evidence" value="ECO:0007669"/>
    <property type="project" value="UniProtKB-KW"/>
</dbReference>
<keyword evidence="5" id="KW-0735">Signal-anchor</keyword>
<keyword evidence="2" id="KW-0328">Glycosyltransferase</keyword>
<evidence type="ECO:0000256" key="5">
    <source>
        <dbReference type="ARBA" id="ARBA00022968"/>
    </source>
</evidence>
<dbReference type="GO" id="GO:0016020">
    <property type="term" value="C:membrane"/>
    <property type="evidence" value="ECO:0007669"/>
    <property type="project" value="UniProtKB-SubCell"/>
</dbReference>
<dbReference type="InterPro" id="IPR003378">
    <property type="entry name" value="Fringe-like_glycosylTrfase"/>
</dbReference>
<dbReference type="Pfam" id="PF02434">
    <property type="entry name" value="Fringe"/>
    <property type="match status" value="1"/>
</dbReference>
<accession>A0AAN7V9E1</accession>
<keyword evidence="6" id="KW-1133">Transmembrane helix</keyword>
<evidence type="ECO:0000256" key="2">
    <source>
        <dbReference type="ARBA" id="ARBA00022676"/>
    </source>
</evidence>
<evidence type="ECO:0000256" key="1">
    <source>
        <dbReference type="ARBA" id="ARBA00004606"/>
    </source>
</evidence>
<keyword evidence="3" id="KW-0808">Transferase</keyword>
<dbReference type="AlphaFoldDB" id="A0AAN7V9E1"/>
<feature type="domain" description="Fringe-like glycosyltransferase" evidence="8">
    <location>
        <begin position="28"/>
        <end position="136"/>
    </location>
</feature>
<keyword evidence="4" id="KW-0812">Transmembrane</keyword>
<keyword evidence="7" id="KW-0472">Membrane</keyword>
<proteinExistence type="predicted"/>
<comment type="caution">
    <text evidence="9">The sequence shown here is derived from an EMBL/GenBank/DDBJ whole genome shotgun (WGS) entry which is preliminary data.</text>
</comment>
<evidence type="ECO:0000256" key="7">
    <source>
        <dbReference type="ARBA" id="ARBA00023136"/>
    </source>
</evidence>
<evidence type="ECO:0000313" key="9">
    <source>
        <dbReference type="EMBL" id="KAK5644425.1"/>
    </source>
</evidence>
<evidence type="ECO:0000259" key="8">
    <source>
        <dbReference type="Pfam" id="PF02434"/>
    </source>
</evidence>
<keyword evidence="10" id="KW-1185">Reference proteome</keyword>
<comment type="subcellular location">
    <subcellularLocation>
        <location evidence="1">Membrane</location>
        <topology evidence="1">Single-pass type II membrane protein</topology>
    </subcellularLocation>
</comment>
<protein>
    <recommendedName>
        <fullName evidence="8">Fringe-like glycosyltransferase domain-containing protein</fullName>
    </recommendedName>
</protein>
<evidence type="ECO:0000256" key="4">
    <source>
        <dbReference type="ARBA" id="ARBA00022692"/>
    </source>
</evidence>
<evidence type="ECO:0000256" key="3">
    <source>
        <dbReference type="ARBA" id="ARBA00022679"/>
    </source>
</evidence>
<dbReference type="Proteomes" id="UP001329430">
    <property type="component" value="Chromosome 4"/>
</dbReference>
<gene>
    <name evidence="9" type="ORF">RI129_005725</name>
</gene>
<dbReference type="EMBL" id="JAVRBK010000004">
    <property type="protein sequence ID" value="KAK5644425.1"/>
    <property type="molecule type" value="Genomic_DNA"/>
</dbReference>
<evidence type="ECO:0000256" key="6">
    <source>
        <dbReference type="ARBA" id="ARBA00022989"/>
    </source>
</evidence>
<reference evidence="9 10" key="1">
    <citation type="journal article" date="2024" name="Insects">
        <title>An Improved Chromosome-Level Genome Assembly of the Firefly Pyrocoelia pectoralis.</title>
        <authorList>
            <person name="Fu X."/>
            <person name="Meyer-Rochow V.B."/>
            <person name="Ballantyne L."/>
            <person name="Zhu X."/>
        </authorList>
    </citation>
    <scope>NUCLEOTIDE SEQUENCE [LARGE SCALE GENOMIC DNA]</scope>
    <source>
        <strain evidence="9">XCY_ONT2</strain>
    </source>
</reference>
<name>A0AAN7V9E1_9COLE</name>
<sequence length="160" mass="18470">MEVTRSDCKRISDVRVSPFYLKRNFHFQKEVMIRFGTGGAGICISRPLMIKMKPFTIDNTFPTIGESITKGDDVVVGYIIEHLLNSSFTEVEQFHSHYENHRLFKLETIEDQVSLSYTGENTIEIEGFDKKSDPTRFMSLHCAIYPKVDFCSEMKKSKIV</sequence>
<dbReference type="Gene3D" id="3.90.550.50">
    <property type="match status" value="1"/>
</dbReference>
<organism evidence="9 10">
    <name type="scientific">Pyrocoelia pectoralis</name>
    <dbReference type="NCBI Taxonomy" id="417401"/>
    <lineage>
        <taxon>Eukaryota</taxon>
        <taxon>Metazoa</taxon>
        <taxon>Ecdysozoa</taxon>
        <taxon>Arthropoda</taxon>
        <taxon>Hexapoda</taxon>
        <taxon>Insecta</taxon>
        <taxon>Pterygota</taxon>
        <taxon>Neoptera</taxon>
        <taxon>Endopterygota</taxon>
        <taxon>Coleoptera</taxon>
        <taxon>Polyphaga</taxon>
        <taxon>Elateriformia</taxon>
        <taxon>Elateroidea</taxon>
        <taxon>Lampyridae</taxon>
        <taxon>Lampyrinae</taxon>
        <taxon>Pyrocoelia</taxon>
    </lineage>
</organism>